<evidence type="ECO:0000259" key="3">
    <source>
        <dbReference type="PROSITE" id="PS51370"/>
    </source>
</evidence>
<reference evidence="5" key="1">
    <citation type="submission" date="2020-06" db="EMBL/GenBank/DDBJ databases">
        <authorList>
            <person name="Li T."/>
            <person name="Hu X."/>
            <person name="Zhang T."/>
            <person name="Song X."/>
            <person name="Zhang H."/>
            <person name="Dai N."/>
            <person name="Sheng W."/>
            <person name="Hou X."/>
            <person name="Wei L."/>
        </authorList>
    </citation>
    <scope>NUCLEOTIDE SEQUENCE</scope>
    <source>
        <strain evidence="5">KEN8</strain>
        <tissue evidence="5">Leaf</tissue>
    </source>
</reference>
<dbReference type="AlphaFoldDB" id="A0AAW2QV58"/>
<evidence type="ECO:0000256" key="2">
    <source>
        <dbReference type="SAM" id="MobiDB-lite"/>
    </source>
</evidence>
<gene>
    <name evidence="5" type="ORF">Scaly_0850800</name>
</gene>
<proteinExistence type="predicted"/>
<feature type="domain" description="C2 NT-type" evidence="4">
    <location>
        <begin position="95"/>
        <end position="230"/>
    </location>
</feature>
<feature type="compositionally biased region" description="Polar residues" evidence="2">
    <location>
        <begin position="454"/>
        <end position="467"/>
    </location>
</feature>
<evidence type="ECO:0000313" key="5">
    <source>
        <dbReference type="EMBL" id="KAL0371692.1"/>
    </source>
</evidence>
<dbReference type="InterPro" id="IPR019448">
    <property type="entry name" value="NT-C2"/>
</dbReference>
<comment type="caution">
    <text evidence="5">The sequence shown here is derived from an EMBL/GenBank/DDBJ whole genome shotgun (WGS) entry which is preliminary data.</text>
</comment>
<evidence type="ECO:0000259" key="4">
    <source>
        <dbReference type="PROSITE" id="PS51840"/>
    </source>
</evidence>
<feature type="domain" description="R" evidence="3">
    <location>
        <begin position="75"/>
        <end position="94"/>
    </location>
</feature>
<feature type="region of interest" description="Disordered" evidence="2">
    <location>
        <begin position="230"/>
        <end position="313"/>
    </location>
</feature>
<dbReference type="EMBL" id="JACGWM010000005">
    <property type="protein sequence ID" value="KAL0371692.1"/>
    <property type="molecule type" value="Genomic_DNA"/>
</dbReference>
<name>A0AAW2QV58_9LAMI</name>
<dbReference type="PROSITE" id="PS51370">
    <property type="entry name" value="R"/>
    <property type="match status" value="1"/>
</dbReference>
<feature type="compositionally biased region" description="Acidic residues" evidence="2">
    <location>
        <begin position="240"/>
        <end position="249"/>
    </location>
</feature>
<feature type="compositionally biased region" description="Basic and acidic residues" evidence="2">
    <location>
        <begin position="830"/>
        <end position="840"/>
    </location>
</feature>
<feature type="compositionally biased region" description="Basic and acidic residues" evidence="2">
    <location>
        <begin position="881"/>
        <end position="903"/>
    </location>
</feature>
<evidence type="ECO:0000256" key="1">
    <source>
        <dbReference type="SAM" id="Coils"/>
    </source>
</evidence>
<feature type="coiled-coil region" evidence="1">
    <location>
        <begin position="313"/>
        <end position="447"/>
    </location>
</feature>
<dbReference type="PROSITE" id="PS51840">
    <property type="entry name" value="C2_NT"/>
    <property type="match status" value="1"/>
</dbReference>
<sequence length="903" mass="103502">MNSKPNRRYYAHSPRVYIVVVVALKNSRPAQGGLRHLELELELEPAAPDMTSRSTSLKLEEVPRVLDCLELVSKSSSRSPARARARGRRRTREKMFKRSEKKIKAVFKMQFQATQVPQLKSKSLMISLVPVDVGKPTVRLAKAPIVEGTCTWENPVYETVKLIKEIKTGRIREKFYYVIVSTGSSKSGFLGEVSIDFADLAEATKPLNLTLPLQTSKSGAILHVGVQRMQGGPGSRYNEESEAPVDESCDQNSDAETKDSYGSGKRNPRSPESDDLSEETSLHDEQNGSLEDAESRDGVEEASNGTGRSTNQMKMLERKAELSELEVQSLRKQIMRETRRGQQLSEQIVCLKEERDAIKEECERLKSSSTCKNAETVSSHIHKETETVRSSLENIKQELQREKQLNKKLKLQLQKTEDSNSEFVLAIRDLSKKLEQKNTEISRLSSKIKALHSGSETPAASPRTKMNQNEESKATEDLASKNGNADEAEKMKQKIENLYAEIEVHKKEKAEIRMDVERLTLDYESLEMEYKDINSKLEQNEKEKMDMQHNYTESLAAVKQFKVRAASLEEENKRHALQYSESLNMIDELEFQVESLQKELEKQAQVFEEDLEAVTRAKVEQEQRAIRAEEALRKTRRNNANAAERLQEEFKQISAEMSLKIEENEKLAQKAVSEANNLRQNNDVLEELLQKAKDELQMIKDQYERLLQQRPEQNAGSSEMGDHRKNILRDESEQMKTNIEESEMSKRWKLEKEDLERQVASMRKEAEKLKHENISMKSQIDQKKTKEENLHLEVKKLRLKNNEVKNHLLELEMEKEGLRKEMSKLQSGLRKKEQGREKAVLQDSVASTVKKKRGSEDLSLEKNGQSVGNCNASSLSSEVASLKERNKSMEEELREMHERYSEK</sequence>
<protein>
    <recommendedName>
        <fullName evidence="6">C2 NT-type domain-containing protein</fullName>
    </recommendedName>
</protein>
<dbReference type="PANTHER" id="PTHR34452">
    <property type="entry name" value="MYOSIN HEAVY CHAIN-RELATED PROTEIN"/>
    <property type="match status" value="1"/>
</dbReference>
<feature type="region of interest" description="Disordered" evidence="2">
    <location>
        <begin position="821"/>
        <end position="903"/>
    </location>
</feature>
<feature type="compositionally biased region" description="Polar residues" evidence="2">
    <location>
        <begin position="303"/>
        <end position="313"/>
    </location>
</feature>
<keyword evidence="1" id="KW-0175">Coiled coil</keyword>
<feature type="compositionally biased region" description="Polar residues" evidence="2">
    <location>
        <begin position="862"/>
        <end position="879"/>
    </location>
</feature>
<organism evidence="5">
    <name type="scientific">Sesamum calycinum</name>
    <dbReference type="NCBI Taxonomy" id="2727403"/>
    <lineage>
        <taxon>Eukaryota</taxon>
        <taxon>Viridiplantae</taxon>
        <taxon>Streptophyta</taxon>
        <taxon>Embryophyta</taxon>
        <taxon>Tracheophyta</taxon>
        <taxon>Spermatophyta</taxon>
        <taxon>Magnoliopsida</taxon>
        <taxon>eudicotyledons</taxon>
        <taxon>Gunneridae</taxon>
        <taxon>Pentapetalae</taxon>
        <taxon>asterids</taxon>
        <taxon>lamiids</taxon>
        <taxon>Lamiales</taxon>
        <taxon>Pedaliaceae</taxon>
        <taxon>Sesamum</taxon>
    </lineage>
</organism>
<dbReference type="InterPro" id="IPR017888">
    <property type="entry name" value="CYC/TB1_R_domain"/>
</dbReference>
<evidence type="ECO:0008006" key="6">
    <source>
        <dbReference type="Google" id="ProtNLM"/>
    </source>
</evidence>
<dbReference type="Pfam" id="PF10358">
    <property type="entry name" value="NT-C2"/>
    <property type="match status" value="1"/>
</dbReference>
<dbReference type="PANTHER" id="PTHR34452:SF14">
    <property type="entry name" value="MYOSIN HEAVY CHAIN, MUSCLE"/>
    <property type="match status" value="1"/>
</dbReference>
<reference evidence="5" key="2">
    <citation type="journal article" date="2024" name="Plant">
        <title>Genomic evolution and insights into agronomic trait innovations of Sesamum species.</title>
        <authorList>
            <person name="Miao H."/>
            <person name="Wang L."/>
            <person name="Qu L."/>
            <person name="Liu H."/>
            <person name="Sun Y."/>
            <person name="Le M."/>
            <person name="Wang Q."/>
            <person name="Wei S."/>
            <person name="Zheng Y."/>
            <person name="Lin W."/>
            <person name="Duan Y."/>
            <person name="Cao H."/>
            <person name="Xiong S."/>
            <person name="Wang X."/>
            <person name="Wei L."/>
            <person name="Li C."/>
            <person name="Ma Q."/>
            <person name="Ju M."/>
            <person name="Zhao R."/>
            <person name="Li G."/>
            <person name="Mu C."/>
            <person name="Tian Q."/>
            <person name="Mei H."/>
            <person name="Zhang T."/>
            <person name="Gao T."/>
            <person name="Zhang H."/>
        </authorList>
    </citation>
    <scope>NUCLEOTIDE SEQUENCE</scope>
    <source>
        <strain evidence="5">KEN8</strain>
    </source>
</reference>
<feature type="region of interest" description="Disordered" evidence="2">
    <location>
        <begin position="448"/>
        <end position="489"/>
    </location>
</feature>
<feature type="compositionally biased region" description="Basic and acidic residues" evidence="2">
    <location>
        <begin position="468"/>
        <end position="479"/>
    </location>
</feature>
<accession>A0AAW2QV58</accession>